<dbReference type="InterPro" id="IPR013181">
    <property type="entry name" value="DUF1719"/>
</dbReference>
<sequence length="410" mass="46268">MAGMVGSAIVQETVSRITSYLFSKCDHGRRTASTGHHIGRLEMAHTELELALERSARMPITDVSLLRRRKLLERAFKDCGDLLHRCIKQQTMNVDIEFEQPVRHSFSKWIAHVTQSSVSSYLLDVRRNEWFAACANRFLRDVESGCSPLRCVFSNPLEYKMAQGSILRCLHIQCMCVEGRESTDIVGTAIRCLQSFTSSMNDVAEAVMRELIQLPQQDISHSHAASCFTIKDLCSYDTNFWRPDPLCCKPDRCATSCIPSELSCKFPEQVILIRIECYVSAFECSSLHNTADATARNLVADLPPLKLGVGFAPHFFNERTQGRTAVEIIEGKEELINDMGSLQQMVETVRSNAIKHYICQPDLAYYKMAWYPGHGGACFMVQKSGTEIARAHKVDCGFETWGSSERRRSK</sequence>
<dbReference type="AlphaFoldDB" id="A0A368PUK7"/>
<gene>
    <name evidence="1" type="ORF">SETIT_2G017900v2</name>
</gene>
<organism evidence="1">
    <name type="scientific">Setaria italica</name>
    <name type="common">Foxtail millet</name>
    <name type="synonym">Panicum italicum</name>
    <dbReference type="NCBI Taxonomy" id="4555"/>
    <lineage>
        <taxon>Eukaryota</taxon>
        <taxon>Viridiplantae</taxon>
        <taxon>Streptophyta</taxon>
        <taxon>Embryophyta</taxon>
        <taxon>Tracheophyta</taxon>
        <taxon>Spermatophyta</taxon>
        <taxon>Magnoliopsida</taxon>
        <taxon>Liliopsida</taxon>
        <taxon>Poales</taxon>
        <taxon>Poaceae</taxon>
        <taxon>PACMAD clade</taxon>
        <taxon>Panicoideae</taxon>
        <taxon>Panicodae</taxon>
        <taxon>Paniceae</taxon>
        <taxon>Cenchrinae</taxon>
        <taxon>Setaria</taxon>
    </lineage>
</organism>
<reference evidence="1" key="2">
    <citation type="submission" date="2015-07" db="EMBL/GenBank/DDBJ databases">
        <authorList>
            <person name="Noorani M."/>
        </authorList>
    </citation>
    <scope>NUCLEOTIDE SEQUENCE</scope>
    <source>
        <strain evidence="1">Yugu1</strain>
    </source>
</reference>
<dbReference type="EMBL" id="CM003529">
    <property type="protein sequence ID" value="RCV09319.1"/>
    <property type="molecule type" value="Genomic_DNA"/>
</dbReference>
<reference evidence="1" key="1">
    <citation type="journal article" date="2012" name="Nat. Biotechnol.">
        <title>Reference genome sequence of the model plant Setaria.</title>
        <authorList>
            <person name="Bennetzen J.L."/>
            <person name="Schmutz J."/>
            <person name="Wang H."/>
            <person name="Percifield R."/>
            <person name="Hawkins J."/>
            <person name="Pontaroli A.C."/>
            <person name="Estep M."/>
            <person name="Feng L."/>
            <person name="Vaughn J.N."/>
            <person name="Grimwood J."/>
            <person name="Jenkins J."/>
            <person name="Barry K."/>
            <person name="Lindquist E."/>
            <person name="Hellsten U."/>
            <person name="Deshpande S."/>
            <person name="Wang X."/>
            <person name="Wu X."/>
            <person name="Mitros T."/>
            <person name="Triplett J."/>
            <person name="Yang X."/>
            <person name="Ye C.Y."/>
            <person name="Mauro-Herrera M."/>
            <person name="Wang L."/>
            <person name="Li P."/>
            <person name="Sharma M."/>
            <person name="Sharma R."/>
            <person name="Ronald P.C."/>
            <person name="Panaud O."/>
            <person name="Kellogg E.A."/>
            <person name="Brutnell T.P."/>
            <person name="Doust A.N."/>
            <person name="Tuskan G.A."/>
            <person name="Rokhsar D."/>
            <person name="Devos K.M."/>
        </authorList>
    </citation>
    <scope>NUCLEOTIDE SEQUENCE [LARGE SCALE GENOMIC DNA]</scope>
    <source>
        <strain evidence="1">Yugu1</strain>
    </source>
</reference>
<dbReference type="OrthoDB" id="655353at2759"/>
<evidence type="ECO:0000313" key="1">
    <source>
        <dbReference type="EMBL" id="RCV09319.1"/>
    </source>
</evidence>
<dbReference type="PANTHER" id="PTHR33377:SF4">
    <property type="entry name" value="OS07G0285800 PROTEIN"/>
    <property type="match status" value="1"/>
</dbReference>
<proteinExistence type="predicted"/>
<name>A0A368PUK7_SETIT</name>
<dbReference type="SMART" id="SM01157">
    <property type="entry name" value="DUF1719"/>
    <property type="match status" value="1"/>
</dbReference>
<dbReference type="PANTHER" id="PTHR33377">
    <property type="entry name" value="OS10G0134700 PROTEIN-RELATED"/>
    <property type="match status" value="1"/>
</dbReference>
<dbReference type="Pfam" id="PF08224">
    <property type="entry name" value="DUF1719"/>
    <property type="match status" value="2"/>
</dbReference>
<protein>
    <submittedName>
        <fullName evidence="1">Uncharacterized protein</fullName>
    </submittedName>
</protein>
<accession>A0A368PUK7</accession>